<proteinExistence type="predicted"/>
<reference evidence="1 2" key="1">
    <citation type="submission" date="2023-10" db="EMBL/GenBank/DDBJ databases">
        <title>Sphingomonas sp. HF-S4 16S ribosomal RNA gene Genome sequencing and assembly.</title>
        <authorList>
            <person name="Lee H."/>
        </authorList>
    </citation>
    <scope>NUCLEOTIDE SEQUENCE [LARGE SCALE GENOMIC DNA]</scope>
    <source>
        <strain evidence="1 2">HF-S4</strain>
    </source>
</reference>
<organism evidence="1 2">
    <name type="scientific">Sphingomonas agrestis</name>
    <dbReference type="NCBI Taxonomy" id="3080540"/>
    <lineage>
        <taxon>Bacteria</taxon>
        <taxon>Pseudomonadati</taxon>
        <taxon>Pseudomonadota</taxon>
        <taxon>Alphaproteobacteria</taxon>
        <taxon>Sphingomonadales</taxon>
        <taxon>Sphingomonadaceae</taxon>
        <taxon>Sphingomonas</taxon>
    </lineage>
</organism>
<accession>A0ABU3Y815</accession>
<name>A0ABU3Y815_9SPHN</name>
<evidence type="ECO:0000313" key="1">
    <source>
        <dbReference type="EMBL" id="MDV3457227.1"/>
    </source>
</evidence>
<sequence length="201" mass="20859">MIGGLVKGLVNPSSLAMIAMGPGGWAGLAAKTLMSAVGQQIIQQLGEKLGLPQSTIDLAQGAFCASIGDTRGATRNLGEVVSEIAERTGASPFEAASAERELGDVIDKMSTNLAESREAKEAKSSGGRSWLMAIAESLGETSDKLAKEMDGMSKTLGEGENKSSQNLKFGAKSQEFSQFFSSANTVIKTLGEALAQGARKQ</sequence>
<dbReference type="RefSeq" id="WP_317226384.1">
    <property type="nucleotide sequence ID" value="NZ_JAWJEJ010000001.1"/>
</dbReference>
<keyword evidence="2" id="KW-1185">Reference proteome</keyword>
<dbReference type="EMBL" id="JAWJEJ010000001">
    <property type="protein sequence ID" value="MDV3457227.1"/>
    <property type="molecule type" value="Genomic_DNA"/>
</dbReference>
<comment type="caution">
    <text evidence="1">The sequence shown here is derived from an EMBL/GenBank/DDBJ whole genome shotgun (WGS) entry which is preliminary data.</text>
</comment>
<gene>
    <name evidence="1" type="ORF">RZN05_09555</name>
</gene>
<protein>
    <submittedName>
        <fullName evidence="1">Uncharacterized protein</fullName>
    </submittedName>
</protein>
<dbReference type="Proteomes" id="UP001273531">
    <property type="component" value="Unassembled WGS sequence"/>
</dbReference>
<evidence type="ECO:0000313" key="2">
    <source>
        <dbReference type="Proteomes" id="UP001273531"/>
    </source>
</evidence>